<organism evidence="6 7">
    <name type="scientific">Mycena alexandri</name>
    <dbReference type="NCBI Taxonomy" id="1745969"/>
    <lineage>
        <taxon>Eukaryota</taxon>
        <taxon>Fungi</taxon>
        <taxon>Dikarya</taxon>
        <taxon>Basidiomycota</taxon>
        <taxon>Agaricomycotina</taxon>
        <taxon>Agaricomycetes</taxon>
        <taxon>Agaricomycetidae</taxon>
        <taxon>Agaricales</taxon>
        <taxon>Marasmiineae</taxon>
        <taxon>Mycenaceae</taxon>
        <taxon>Mycena</taxon>
    </lineage>
</organism>
<dbReference type="Gene3D" id="6.10.140.2220">
    <property type="match status" value="1"/>
</dbReference>
<dbReference type="EMBL" id="JARJCM010000281">
    <property type="protein sequence ID" value="KAJ7019893.1"/>
    <property type="molecule type" value="Genomic_DNA"/>
</dbReference>
<evidence type="ECO:0000313" key="6">
    <source>
        <dbReference type="EMBL" id="KAJ7019893.1"/>
    </source>
</evidence>
<sequence>MASDLGLQMFHDGPVSHSHQSCGNCFQRSHGQKLFVCGGCKEVKYCSKKCQLSHYPAHKKTCKAATKTRLAIEEATQLPSATTDFHDWMEYYNMPLQNCAIAAMQLPKSPHLEQRVFIVLLRHKRDLSQPVWNKFEVVNIGMYHLNEVPHLEICSYEQSCARGKIQLGASFFGVIRSVFLVCLEKNGQTPNIVNVRELPIDHEMASARPLREDWWLLLREYINTGAKMRFCCGKDPHSRI</sequence>
<dbReference type="AlphaFoldDB" id="A0AAD6S3L4"/>
<dbReference type="PROSITE" id="PS50865">
    <property type="entry name" value="ZF_MYND_2"/>
    <property type="match status" value="1"/>
</dbReference>
<evidence type="ECO:0000256" key="3">
    <source>
        <dbReference type="ARBA" id="ARBA00022833"/>
    </source>
</evidence>
<evidence type="ECO:0000256" key="2">
    <source>
        <dbReference type="ARBA" id="ARBA00022771"/>
    </source>
</evidence>
<accession>A0AAD6S3L4</accession>
<protein>
    <recommendedName>
        <fullName evidence="5">MYND-type domain-containing protein</fullName>
    </recommendedName>
</protein>
<gene>
    <name evidence="6" type="ORF">C8F04DRAFT_325618</name>
</gene>
<dbReference type="GO" id="GO:0008270">
    <property type="term" value="F:zinc ion binding"/>
    <property type="evidence" value="ECO:0007669"/>
    <property type="project" value="UniProtKB-KW"/>
</dbReference>
<keyword evidence="1" id="KW-0479">Metal-binding</keyword>
<proteinExistence type="predicted"/>
<dbReference type="SUPFAM" id="SSF144232">
    <property type="entry name" value="HIT/MYND zinc finger-like"/>
    <property type="match status" value="1"/>
</dbReference>
<keyword evidence="3" id="KW-0862">Zinc</keyword>
<dbReference type="Proteomes" id="UP001218188">
    <property type="component" value="Unassembled WGS sequence"/>
</dbReference>
<dbReference type="Pfam" id="PF01753">
    <property type="entry name" value="zf-MYND"/>
    <property type="match status" value="1"/>
</dbReference>
<reference evidence="6" key="1">
    <citation type="submission" date="2023-03" db="EMBL/GenBank/DDBJ databases">
        <title>Massive genome expansion in bonnet fungi (Mycena s.s.) driven by repeated elements and novel gene families across ecological guilds.</title>
        <authorList>
            <consortium name="Lawrence Berkeley National Laboratory"/>
            <person name="Harder C.B."/>
            <person name="Miyauchi S."/>
            <person name="Viragh M."/>
            <person name="Kuo A."/>
            <person name="Thoen E."/>
            <person name="Andreopoulos B."/>
            <person name="Lu D."/>
            <person name="Skrede I."/>
            <person name="Drula E."/>
            <person name="Henrissat B."/>
            <person name="Morin E."/>
            <person name="Kohler A."/>
            <person name="Barry K."/>
            <person name="LaButti K."/>
            <person name="Morin E."/>
            <person name="Salamov A."/>
            <person name="Lipzen A."/>
            <person name="Mereny Z."/>
            <person name="Hegedus B."/>
            <person name="Baldrian P."/>
            <person name="Stursova M."/>
            <person name="Weitz H."/>
            <person name="Taylor A."/>
            <person name="Grigoriev I.V."/>
            <person name="Nagy L.G."/>
            <person name="Martin F."/>
            <person name="Kauserud H."/>
        </authorList>
    </citation>
    <scope>NUCLEOTIDE SEQUENCE</scope>
    <source>
        <strain evidence="6">CBHHK200</strain>
    </source>
</reference>
<name>A0AAD6S3L4_9AGAR</name>
<evidence type="ECO:0000313" key="7">
    <source>
        <dbReference type="Proteomes" id="UP001218188"/>
    </source>
</evidence>
<dbReference type="InterPro" id="IPR002893">
    <property type="entry name" value="Znf_MYND"/>
</dbReference>
<keyword evidence="7" id="KW-1185">Reference proteome</keyword>
<feature type="domain" description="MYND-type" evidence="5">
    <location>
        <begin position="22"/>
        <end position="62"/>
    </location>
</feature>
<comment type="caution">
    <text evidence="6">The sequence shown here is derived from an EMBL/GenBank/DDBJ whole genome shotgun (WGS) entry which is preliminary data.</text>
</comment>
<evidence type="ECO:0000256" key="1">
    <source>
        <dbReference type="ARBA" id="ARBA00022723"/>
    </source>
</evidence>
<evidence type="ECO:0000259" key="5">
    <source>
        <dbReference type="PROSITE" id="PS50865"/>
    </source>
</evidence>
<evidence type="ECO:0000256" key="4">
    <source>
        <dbReference type="PROSITE-ProRule" id="PRU00134"/>
    </source>
</evidence>
<keyword evidence="2 4" id="KW-0863">Zinc-finger</keyword>